<dbReference type="AlphaFoldDB" id="A0A1W6K717"/>
<organism evidence="2 3">
    <name type="scientific">Marinobacter salarius</name>
    <dbReference type="NCBI Taxonomy" id="1420917"/>
    <lineage>
        <taxon>Bacteria</taxon>
        <taxon>Pseudomonadati</taxon>
        <taxon>Pseudomonadota</taxon>
        <taxon>Gammaproteobacteria</taxon>
        <taxon>Pseudomonadales</taxon>
        <taxon>Marinobacteraceae</taxon>
        <taxon>Marinobacter</taxon>
    </lineage>
</organism>
<keyword evidence="1" id="KW-1133">Transmembrane helix</keyword>
<keyword evidence="1" id="KW-0812">Transmembrane</keyword>
<proteinExistence type="predicted"/>
<feature type="transmembrane region" description="Helical" evidence="1">
    <location>
        <begin position="36"/>
        <end position="56"/>
    </location>
</feature>
<dbReference type="RefSeq" id="WP_085679293.1">
    <property type="nucleotide sequence ID" value="NZ_CP020931.1"/>
</dbReference>
<sequence>MNNAALLAVLALFVTSLIVRVLPVLLRFELAAPWKVYVEQVVPSAVFINFIVYIFYSELAREPLAATISLALVATVALLTSMGLLISALVAAGSYYSLVYFMSF</sequence>
<evidence type="ECO:0000313" key="2">
    <source>
        <dbReference type="EMBL" id="ARM83099.1"/>
    </source>
</evidence>
<accession>A0A1W6K717</accession>
<dbReference type="GeneID" id="77254991"/>
<reference evidence="2 3" key="1">
    <citation type="submission" date="2017-04" db="EMBL/GenBank/DDBJ databases">
        <title>Genome Sequence of Marinobacter salarius strain SMR5 Isolated from a culture of the Diatom Skeletonema marinoi.</title>
        <authorList>
            <person name="Topel M."/>
            <person name="Pinder M.I.M."/>
            <person name="Johansson O.N."/>
            <person name="Kourtchenko O."/>
            <person name="Godhe A."/>
            <person name="Clarke A.K."/>
        </authorList>
    </citation>
    <scope>NUCLEOTIDE SEQUENCE [LARGE SCALE GENOMIC DNA]</scope>
    <source>
        <strain evidence="2 3">SMR5</strain>
    </source>
</reference>
<protein>
    <recommendedName>
        <fullName evidence="4">Branched-chain amino acid transport protein (AzlD)</fullName>
    </recommendedName>
</protein>
<feature type="transmembrane region" description="Helical" evidence="1">
    <location>
        <begin position="68"/>
        <end position="96"/>
    </location>
</feature>
<evidence type="ECO:0000256" key="1">
    <source>
        <dbReference type="SAM" id="Phobius"/>
    </source>
</evidence>
<name>A0A1W6K717_9GAMM</name>
<dbReference type="Proteomes" id="UP000193100">
    <property type="component" value="Chromosome"/>
</dbReference>
<evidence type="ECO:0008006" key="4">
    <source>
        <dbReference type="Google" id="ProtNLM"/>
    </source>
</evidence>
<gene>
    <name evidence="2" type="ORF">MARSALSMR5_01005</name>
</gene>
<keyword evidence="1" id="KW-0472">Membrane</keyword>
<evidence type="ECO:0000313" key="3">
    <source>
        <dbReference type="Proteomes" id="UP000193100"/>
    </source>
</evidence>
<dbReference type="EMBL" id="CP020931">
    <property type="protein sequence ID" value="ARM83099.1"/>
    <property type="molecule type" value="Genomic_DNA"/>
</dbReference>